<feature type="region of interest" description="Disordered" evidence="1">
    <location>
        <begin position="53"/>
        <end position="123"/>
    </location>
</feature>
<dbReference type="EMBL" id="JAFBMS010000002">
    <property type="protein sequence ID" value="KAG9354606.1"/>
    <property type="molecule type" value="Genomic_DNA"/>
</dbReference>
<accession>A0A8T2PTJ5</accession>
<gene>
    <name evidence="2" type="ORF">JZ751_001319</name>
</gene>
<evidence type="ECO:0000313" key="2">
    <source>
        <dbReference type="EMBL" id="KAG9354606.1"/>
    </source>
</evidence>
<feature type="compositionally biased region" description="Polar residues" evidence="1">
    <location>
        <begin position="21"/>
        <end position="30"/>
    </location>
</feature>
<comment type="caution">
    <text evidence="2">The sequence shown here is derived from an EMBL/GenBank/DDBJ whole genome shotgun (WGS) entry which is preliminary data.</text>
</comment>
<feature type="compositionally biased region" description="Basic and acidic residues" evidence="1">
    <location>
        <begin position="69"/>
        <end position="86"/>
    </location>
</feature>
<feature type="region of interest" description="Disordered" evidence="1">
    <location>
        <begin position="1"/>
        <end position="31"/>
    </location>
</feature>
<name>A0A8T2PTJ5_9TELE</name>
<proteinExistence type="predicted"/>
<evidence type="ECO:0000313" key="3">
    <source>
        <dbReference type="Proteomes" id="UP000824540"/>
    </source>
</evidence>
<sequence>MTLFYKPVDAGDISERKLNDKNTNSPSNSVLHLMDYAGQDSLELEVGTDIKHVSESGGWGSGRILTQDTVERDSGNDSVSEDRDCGSSRSQPPVPPPSLKSDTSRWTVTAGKGHQPPVQVTTL</sequence>
<dbReference type="Proteomes" id="UP000824540">
    <property type="component" value="Unassembled WGS sequence"/>
</dbReference>
<evidence type="ECO:0000256" key="1">
    <source>
        <dbReference type="SAM" id="MobiDB-lite"/>
    </source>
</evidence>
<dbReference type="AlphaFoldDB" id="A0A8T2PTJ5"/>
<keyword evidence="3" id="KW-1185">Reference proteome</keyword>
<reference evidence="2" key="1">
    <citation type="thesis" date="2021" institute="BYU ScholarsArchive" country="Provo, UT, USA">
        <title>Applications of and Algorithms for Genome Assembly and Genomic Analyses with an Emphasis on Marine Teleosts.</title>
        <authorList>
            <person name="Pickett B.D."/>
        </authorList>
    </citation>
    <scope>NUCLEOTIDE SEQUENCE</scope>
    <source>
        <strain evidence="2">HI-2016</strain>
    </source>
</reference>
<organism evidence="2 3">
    <name type="scientific">Albula glossodonta</name>
    <name type="common">roundjaw bonefish</name>
    <dbReference type="NCBI Taxonomy" id="121402"/>
    <lineage>
        <taxon>Eukaryota</taxon>
        <taxon>Metazoa</taxon>
        <taxon>Chordata</taxon>
        <taxon>Craniata</taxon>
        <taxon>Vertebrata</taxon>
        <taxon>Euteleostomi</taxon>
        <taxon>Actinopterygii</taxon>
        <taxon>Neopterygii</taxon>
        <taxon>Teleostei</taxon>
        <taxon>Albuliformes</taxon>
        <taxon>Albulidae</taxon>
        <taxon>Albula</taxon>
    </lineage>
</organism>
<protein>
    <submittedName>
        <fullName evidence="2">Uncharacterized protein</fullName>
    </submittedName>
</protein>